<dbReference type="Gene3D" id="3.90.1300.10">
    <property type="entry name" value="Amidase signature (AS) domain"/>
    <property type="match status" value="1"/>
</dbReference>
<dbReference type="Pfam" id="PF21986">
    <property type="entry name" value="AH_C"/>
    <property type="match status" value="1"/>
</dbReference>
<reference evidence="4 5" key="1">
    <citation type="submission" date="2017-03" db="EMBL/GenBank/DDBJ databases">
        <title>Isolation of Levoglucosan Utilizing Bacteria.</title>
        <authorList>
            <person name="Arya A.S."/>
        </authorList>
    </citation>
    <scope>NUCLEOTIDE SEQUENCE [LARGE SCALE GENOMIC DNA]</scope>
    <source>
        <strain evidence="4 5">MEC069</strain>
    </source>
</reference>
<feature type="domain" description="Allophanate hydrolase C-terminal" evidence="3">
    <location>
        <begin position="570"/>
        <end position="688"/>
    </location>
</feature>
<keyword evidence="4" id="KW-0378">Hydrolase</keyword>
<evidence type="ECO:0000313" key="5">
    <source>
        <dbReference type="Proteomes" id="UP000298246"/>
    </source>
</evidence>
<dbReference type="SUPFAM" id="SSF75304">
    <property type="entry name" value="Amidase signature (AS) enzymes"/>
    <property type="match status" value="1"/>
</dbReference>
<gene>
    <name evidence="4" type="ORF">B5M42_15810</name>
</gene>
<dbReference type="InterPro" id="IPR023631">
    <property type="entry name" value="Amidase_dom"/>
</dbReference>
<dbReference type="NCBIfam" id="NF006043">
    <property type="entry name" value="PRK08186.1"/>
    <property type="match status" value="1"/>
</dbReference>
<sequence length="693" mass="72382">MKSNLIPFTLTISGLRALYASGALTPQEVIAEIISRSVQDYAYNIWILAPDWSHIQPYLERLKQLDPTEAPLWGIPFAIKDNLDQAGLPTTAACAEYAYEPKTHAAVVERLLAAGAIPVGKTNLDQFATGLVGVRSPYGETANALRPELISGGSSSGSAVAVARGQAAFALGTDTAGSGRVPAALNGLVGWKPSVGAWPTLGVVPACASLDCVTVFAHELDDVLVVDQAVRGPHDADPWSRCVPLPEPEPPGRLLLPKEPPATYGPFAAEYRSAWLAAVERLQQLDLPIAYIDTQWLDEAASLLYEGPWVAERWAGLGEFIAARPGAALEVTERILRSGAGTAAGGRSYDAAALFQAQHRLQGLKLQTRRLLAGAVLVLPTCGGTWTREQVARDPIGANRDMGRYTNHCNLLDLCAVAVPAGEAAPQTPYGITLFALAGQEGLLCSVAQAFSMQRSLSAVAVGIVGPSAHKVAPQPTLEHSSALAHSSVPESLSPQFAPASPAVHEVAPQPTLEHSSVPESLSPQFAPASPSAHEAAPQPTLANPSAHEVASSVPSPAAAAAPGPPTTTPVAVCGLHMRGFPLEAQMLASGARFVREAATAPLYRLVKLPTTPSKPGLIQTREGGASIRLEVWEMPLAQLGAFTAAIPAPLGIGKVRLSDGAEVPGFVCEAYAAEEAEDVTAYGSWRAVPGTG</sequence>
<name>A0A4Y8PXY0_9BACL</name>
<protein>
    <submittedName>
        <fullName evidence="4">Allophanate hydrolase</fullName>
    </submittedName>
</protein>
<comment type="caution">
    <text evidence="4">The sequence shown here is derived from an EMBL/GenBank/DDBJ whole genome shotgun (WGS) entry which is preliminary data.</text>
</comment>
<dbReference type="EMBL" id="MYFO01000021">
    <property type="protein sequence ID" value="TFE86082.1"/>
    <property type="molecule type" value="Genomic_DNA"/>
</dbReference>
<evidence type="ECO:0000259" key="3">
    <source>
        <dbReference type="Pfam" id="PF21986"/>
    </source>
</evidence>
<dbReference type="InterPro" id="IPR036928">
    <property type="entry name" value="AS_sf"/>
</dbReference>
<dbReference type="InterPro" id="IPR000120">
    <property type="entry name" value="Amidase"/>
</dbReference>
<evidence type="ECO:0000256" key="1">
    <source>
        <dbReference type="SAM" id="MobiDB-lite"/>
    </source>
</evidence>
<dbReference type="Proteomes" id="UP000298246">
    <property type="component" value="Unassembled WGS sequence"/>
</dbReference>
<dbReference type="RefSeq" id="WP_230632853.1">
    <property type="nucleotide sequence ID" value="NZ_MYFO02000005.1"/>
</dbReference>
<dbReference type="PANTHER" id="PTHR11895:SF169">
    <property type="entry name" value="GLUTAMYL-TRNA(GLN) AMIDOTRANSFERASE"/>
    <property type="match status" value="1"/>
</dbReference>
<dbReference type="Gene3D" id="1.20.58.1700">
    <property type="match status" value="1"/>
</dbReference>
<evidence type="ECO:0000313" key="4">
    <source>
        <dbReference type="EMBL" id="TFE86082.1"/>
    </source>
</evidence>
<proteinExistence type="predicted"/>
<evidence type="ECO:0000259" key="2">
    <source>
        <dbReference type="Pfam" id="PF01425"/>
    </source>
</evidence>
<organism evidence="4 5">
    <name type="scientific">Paenibacillus athensensis</name>
    <dbReference type="NCBI Taxonomy" id="1967502"/>
    <lineage>
        <taxon>Bacteria</taxon>
        <taxon>Bacillati</taxon>
        <taxon>Bacillota</taxon>
        <taxon>Bacilli</taxon>
        <taxon>Bacillales</taxon>
        <taxon>Paenibacillaceae</taxon>
        <taxon>Paenibacillus</taxon>
    </lineage>
</organism>
<dbReference type="Pfam" id="PF01425">
    <property type="entry name" value="Amidase"/>
    <property type="match status" value="1"/>
</dbReference>
<feature type="compositionally biased region" description="Low complexity" evidence="1">
    <location>
        <begin position="527"/>
        <end position="562"/>
    </location>
</feature>
<feature type="region of interest" description="Disordered" evidence="1">
    <location>
        <begin position="473"/>
        <end position="567"/>
    </location>
</feature>
<dbReference type="GO" id="GO:0016787">
    <property type="term" value="F:hydrolase activity"/>
    <property type="evidence" value="ECO:0007669"/>
    <property type="project" value="UniProtKB-KW"/>
</dbReference>
<dbReference type="PANTHER" id="PTHR11895">
    <property type="entry name" value="TRANSAMIDASE"/>
    <property type="match status" value="1"/>
</dbReference>
<dbReference type="Gene3D" id="3.10.490.10">
    <property type="entry name" value="Gamma-glutamyl cyclotransferase-like"/>
    <property type="match status" value="1"/>
</dbReference>
<feature type="compositionally biased region" description="Polar residues" evidence="1">
    <location>
        <begin position="513"/>
        <end position="524"/>
    </location>
</feature>
<dbReference type="InterPro" id="IPR053844">
    <property type="entry name" value="AH_C"/>
</dbReference>
<accession>A0A4Y8PXY0</accession>
<keyword evidence="5" id="KW-1185">Reference proteome</keyword>
<feature type="domain" description="Amidase" evidence="2">
    <location>
        <begin position="62"/>
        <end position="445"/>
    </location>
</feature>
<dbReference type="AlphaFoldDB" id="A0A4Y8PXY0"/>